<name>A0A649VSC8_9CAUD</name>
<reference evidence="1 2" key="1">
    <citation type="submission" date="2019-10" db="EMBL/GenBank/DDBJ databases">
        <authorList>
            <person name="Riley H.L."/>
            <person name="Garlena R.A."/>
            <person name="Russell D.A."/>
            <person name="Pope W.H."/>
            <person name="Jacobs-Sera D."/>
            <person name="Hatfull G.F."/>
        </authorList>
    </citation>
    <scope>NUCLEOTIDE SEQUENCE [LARGE SCALE GENOMIC DNA]</scope>
</reference>
<dbReference type="Proteomes" id="UP000422251">
    <property type="component" value="Segment"/>
</dbReference>
<protein>
    <submittedName>
        <fullName evidence="1">ParB-like nuclease domain protein</fullName>
    </submittedName>
</protein>
<dbReference type="RefSeq" id="YP_010061128.1">
    <property type="nucleotide sequence ID" value="NC_054779.1"/>
</dbReference>
<gene>
    <name evidence="1" type="primary">92</name>
    <name evidence="1" type="ORF">SEA_BLINN1_92</name>
</gene>
<accession>A0A649VSC8</accession>
<dbReference type="CDD" id="cd16387">
    <property type="entry name" value="ParB_N_Srx"/>
    <property type="match status" value="1"/>
</dbReference>
<organism evidence="1 2">
    <name type="scientific">Mycobacterium phage Blinn1</name>
    <dbReference type="NCBI Taxonomy" id="2656562"/>
    <lineage>
        <taxon>Viruses</taxon>
        <taxon>Duplodnaviria</taxon>
        <taxon>Heunggongvirae</taxon>
        <taxon>Uroviricota</taxon>
        <taxon>Caudoviricetes</taxon>
        <taxon>Gladiatorvirus</taxon>
        <taxon>Gladiatorvirus blinn1</taxon>
    </lineage>
</organism>
<sequence length="121" mass="13704">MTTLVADDTMTLEEVSSLTSNDVASMRSVYCTIAESGEHLNEYYKINSRSVYEGGPYEYGKFWVKVSQIADILKGSSEWPFPPLVVRGKTLYDGHHRANAAIKAGWDKPIPVTEQWWWGSR</sequence>
<dbReference type="KEGG" id="vg:64869003"/>
<evidence type="ECO:0000313" key="1">
    <source>
        <dbReference type="EMBL" id="QGJ94852.1"/>
    </source>
</evidence>
<dbReference type="EMBL" id="MN586039">
    <property type="protein sequence ID" value="QGJ94852.1"/>
    <property type="molecule type" value="Genomic_DNA"/>
</dbReference>
<proteinExistence type="predicted"/>
<keyword evidence="2" id="KW-1185">Reference proteome</keyword>
<dbReference type="GeneID" id="64869003"/>
<evidence type="ECO:0000313" key="2">
    <source>
        <dbReference type="Proteomes" id="UP000422251"/>
    </source>
</evidence>